<reference evidence="2" key="1">
    <citation type="submission" date="2019-02" db="EMBL/GenBank/DDBJ databases">
        <authorList>
            <person name="Gruber-Vodicka R. H."/>
            <person name="Seah K. B. B."/>
        </authorList>
    </citation>
    <scope>NUCLEOTIDE SEQUENCE</scope>
    <source>
        <strain evidence="1">BECK_BZ163</strain>
        <strain evidence="2">BECK_BZ165</strain>
    </source>
</reference>
<dbReference type="EMBL" id="CAADFA010000063">
    <property type="protein sequence ID" value="VFJ48788.1"/>
    <property type="molecule type" value="Genomic_DNA"/>
</dbReference>
<gene>
    <name evidence="1" type="ORF">BECKFM1743A_GA0114220_1005514</name>
    <name evidence="2" type="ORF">BECKFM1743C_GA0114222_1006314</name>
</gene>
<dbReference type="AlphaFoldDB" id="A0A450S9V4"/>
<sequence length="132" mass="14842">MMVPQPDRAAILDALAALFHQEDVIELRAFPKGKKRTEAGYFDGGHRDQLADAAIRLNKQGASVYVTLNRIDPQLLRRYNNRIEGFAGATVTDSNVIRRRWLLIDFDPVRPKETSATEQQLAAAREQAAICH</sequence>
<evidence type="ECO:0000313" key="2">
    <source>
        <dbReference type="EMBL" id="VFJ48788.1"/>
    </source>
</evidence>
<dbReference type="EMBL" id="CAADEZ010000055">
    <property type="protein sequence ID" value="VFJ48118.1"/>
    <property type="molecule type" value="Genomic_DNA"/>
</dbReference>
<organism evidence="2">
    <name type="scientific">Candidatus Kentrum sp. FM</name>
    <dbReference type="NCBI Taxonomy" id="2126340"/>
    <lineage>
        <taxon>Bacteria</taxon>
        <taxon>Pseudomonadati</taxon>
        <taxon>Pseudomonadota</taxon>
        <taxon>Gammaproteobacteria</taxon>
        <taxon>Candidatus Kentrum</taxon>
    </lineage>
</organism>
<name>A0A450S9V4_9GAMM</name>
<proteinExistence type="predicted"/>
<evidence type="ECO:0000313" key="1">
    <source>
        <dbReference type="EMBL" id="VFJ48118.1"/>
    </source>
</evidence>
<protein>
    <submittedName>
        <fullName evidence="2">Uncharacterized protein</fullName>
    </submittedName>
</protein>
<accession>A0A450S9V4</accession>